<dbReference type="EMBL" id="JACMSF010000015">
    <property type="protein sequence ID" value="MBC2903167.1"/>
    <property type="molecule type" value="Genomic_DNA"/>
</dbReference>
<comment type="caution">
    <text evidence="2">The sequence shown here is derived from an EMBL/GenBank/DDBJ whole genome shotgun (WGS) entry which is preliminary data.</text>
</comment>
<sequence length="71" mass="7205">MARHAVNLLHLTATVATGITVHLATAPHLPAIPTPTGALPTAWFAALAATLAAGLGLDHLASKAHTALRRT</sequence>
<reference evidence="2 3" key="1">
    <citation type="submission" date="2020-08" db="EMBL/GenBank/DDBJ databases">
        <title>Streptomyces sp. PSKA01 genome sequencing and assembly.</title>
        <authorList>
            <person name="Mandal S."/>
            <person name="Maiti P.K."/>
            <person name="Das P."/>
        </authorList>
    </citation>
    <scope>NUCLEOTIDE SEQUENCE [LARGE SCALE GENOMIC DNA]</scope>
    <source>
        <strain evidence="2 3">PSKA01</strain>
    </source>
</reference>
<keyword evidence="1" id="KW-0812">Transmembrane</keyword>
<dbReference type="AlphaFoldDB" id="A0A7X1J4R6"/>
<feature type="transmembrane region" description="Helical" evidence="1">
    <location>
        <begin position="42"/>
        <end position="61"/>
    </location>
</feature>
<name>A0A7X1J4R6_9ACTN</name>
<proteinExistence type="predicted"/>
<protein>
    <submittedName>
        <fullName evidence="2">Uncharacterized protein</fullName>
    </submittedName>
</protein>
<evidence type="ECO:0000256" key="1">
    <source>
        <dbReference type="SAM" id="Phobius"/>
    </source>
</evidence>
<keyword evidence="1" id="KW-1133">Transmembrane helix</keyword>
<keyword evidence="1" id="KW-0472">Membrane</keyword>
<gene>
    <name evidence="2" type="ORF">H4N64_16430</name>
</gene>
<evidence type="ECO:0000313" key="2">
    <source>
        <dbReference type="EMBL" id="MBC2903167.1"/>
    </source>
</evidence>
<keyword evidence="3" id="KW-1185">Reference proteome</keyword>
<accession>A0A7X1J4R6</accession>
<evidence type="ECO:0000313" key="3">
    <source>
        <dbReference type="Proteomes" id="UP000584670"/>
    </source>
</evidence>
<dbReference type="RefSeq" id="WP_186283055.1">
    <property type="nucleotide sequence ID" value="NZ_JACMSF010000015.1"/>
</dbReference>
<organism evidence="2 3">
    <name type="scientific">Streptomyces cupreus</name>
    <dbReference type="NCBI Taxonomy" id="2759956"/>
    <lineage>
        <taxon>Bacteria</taxon>
        <taxon>Bacillati</taxon>
        <taxon>Actinomycetota</taxon>
        <taxon>Actinomycetes</taxon>
        <taxon>Kitasatosporales</taxon>
        <taxon>Streptomycetaceae</taxon>
        <taxon>Streptomyces</taxon>
    </lineage>
</organism>
<dbReference type="Proteomes" id="UP000584670">
    <property type="component" value="Unassembled WGS sequence"/>
</dbReference>